<organism evidence="1 2">
    <name type="scientific">Armillaria novae-zelandiae</name>
    <dbReference type="NCBI Taxonomy" id="153914"/>
    <lineage>
        <taxon>Eukaryota</taxon>
        <taxon>Fungi</taxon>
        <taxon>Dikarya</taxon>
        <taxon>Basidiomycota</taxon>
        <taxon>Agaricomycotina</taxon>
        <taxon>Agaricomycetes</taxon>
        <taxon>Agaricomycetidae</taxon>
        <taxon>Agaricales</taxon>
        <taxon>Marasmiineae</taxon>
        <taxon>Physalacriaceae</taxon>
        <taxon>Armillaria</taxon>
    </lineage>
</organism>
<dbReference type="EMBL" id="JAUEPR010000036">
    <property type="protein sequence ID" value="KAK0472992.1"/>
    <property type="molecule type" value="Genomic_DNA"/>
</dbReference>
<accession>A0AA39TXS4</accession>
<name>A0AA39TXS4_9AGAR</name>
<evidence type="ECO:0000313" key="1">
    <source>
        <dbReference type="EMBL" id="KAK0472992.1"/>
    </source>
</evidence>
<dbReference type="AlphaFoldDB" id="A0AA39TXS4"/>
<dbReference type="InterPro" id="IPR043519">
    <property type="entry name" value="NT_sf"/>
</dbReference>
<sequence>MNNNYAYKNDIVHYGSVPPVQVPDISARGGVVFRAAEHATRLLRQLGYTCAIFGSAACFLYGNKRLPNDVDILISTDEDPEVIKRSLVNNNLHFYLVPAKTPGATYKVLWYQCDRLIRVGRREIISTVRTKVDIVVAGTMMLPALSSQSIIVKGAFPVVPLEVLLLHKLQGLFDHVEAPELHKQKKIPVDVEDIQDTLKIAVRSLGGTERAWASAALDFFEKEFQESTVDRVKLFCSVFSECRDDWYQLGFEVDIDDE</sequence>
<keyword evidence="2" id="KW-1185">Reference proteome</keyword>
<dbReference type="Proteomes" id="UP001175227">
    <property type="component" value="Unassembled WGS sequence"/>
</dbReference>
<evidence type="ECO:0000313" key="2">
    <source>
        <dbReference type="Proteomes" id="UP001175227"/>
    </source>
</evidence>
<proteinExistence type="predicted"/>
<protein>
    <submittedName>
        <fullName evidence="1">Uncharacterized protein</fullName>
    </submittedName>
</protein>
<dbReference type="Gene3D" id="3.30.460.40">
    <property type="match status" value="1"/>
</dbReference>
<dbReference type="SUPFAM" id="SSF81301">
    <property type="entry name" value="Nucleotidyltransferase"/>
    <property type="match status" value="1"/>
</dbReference>
<comment type="caution">
    <text evidence="1">The sequence shown here is derived from an EMBL/GenBank/DDBJ whole genome shotgun (WGS) entry which is preliminary data.</text>
</comment>
<gene>
    <name evidence="1" type="ORF">IW261DRAFT_1404807</name>
</gene>
<reference evidence="1" key="1">
    <citation type="submission" date="2023-06" db="EMBL/GenBank/DDBJ databases">
        <authorList>
            <consortium name="Lawrence Berkeley National Laboratory"/>
            <person name="Ahrendt S."/>
            <person name="Sahu N."/>
            <person name="Indic B."/>
            <person name="Wong-Bajracharya J."/>
            <person name="Merenyi Z."/>
            <person name="Ke H.-M."/>
            <person name="Monk M."/>
            <person name="Kocsube S."/>
            <person name="Drula E."/>
            <person name="Lipzen A."/>
            <person name="Balint B."/>
            <person name="Henrissat B."/>
            <person name="Andreopoulos B."/>
            <person name="Martin F.M."/>
            <person name="Harder C.B."/>
            <person name="Rigling D."/>
            <person name="Ford K.L."/>
            <person name="Foster G.D."/>
            <person name="Pangilinan J."/>
            <person name="Papanicolaou A."/>
            <person name="Barry K."/>
            <person name="LaButti K."/>
            <person name="Viragh M."/>
            <person name="Koriabine M."/>
            <person name="Yan M."/>
            <person name="Riley R."/>
            <person name="Champramary S."/>
            <person name="Plett K.L."/>
            <person name="Tsai I.J."/>
            <person name="Slot J."/>
            <person name="Sipos G."/>
            <person name="Plett J."/>
            <person name="Nagy L.G."/>
            <person name="Grigoriev I.V."/>
        </authorList>
    </citation>
    <scope>NUCLEOTIDE SEQUENCE</scope>
    <source>
        <strain evidence="1">ICMP 16352</strain>
    </source>
</reference>